<dbReference type="EMBL" id="JBAHYK010004739">
    <property type="protein sequence ID" value="KAL0562703.1"/>
    <property type="molecule type" value="Genomic_DNA"/>
</dbReference>
<sequence>MEVDEVVYPPRDGYPLYLTAKRYWTPGLLDADDNEDAWTLILLHATSSHKESWEPTLQKIFELATKQGKKKNRNGKNAVKIREAWCLDCPNHGASGRLNERVLQQDEWYLNCELLISSWHKIRAKTQPN</sequence>
<dbReference type="Proteomes" id="UP001465976">
    <property type="component" value="Unassembled WGS sequence"/>
</dbReference>
<comment type="caution">
    <text evidence="1">The sequence shown here is derived from an EMBL/GenBank/DDBJ whole genome shotgun (WGS) entry which is preliminary data.</text>
</comment>
<organism evidence="1 2">
    <name type="scientific">Marasmius crinis-equi</name>
    <dbReference type="NCBI Taxonomy" id="585013"/>
    <lineage>
        <taxon>Eukaryota</taxon>
        <taxon>Fungi</taxon>
        <taxon>Dikarya</taxon>
        <taxon>Basidiomycota</taxon>
        <taxon>Agaricomycotina</taxon>
        <taxon>Agaricomycetes</taxon>
        <taxon>Agaricomycetidae</taxon>
        <taxon>Agaricales</taxon>
        <taxon>Marasmiineae</taxon>
        <taxon>Marasmiaceae</taxon>
        <taxon>Marasmius</taxon>
    </lineage>
</organism>
<protein>
    <submittedName>
        <fullName evidence="1">Uncharacterized protein</fullName>
    </submittedName>
</protein>
<dbReference type="InterPro" id="IPR029058">
    <property type="entry name" value="AB_hydrolase_fold"/>
</dbReference>
<keyword evidence="2" id="KW-1185">Reference proteome</keyword>
<proteinExistence type="predicted"/>
<dbReference type="Gene3D" id="3.40.50.1820">
    <property type="entry name" value="alpha/beta hydrolase"/>
    <property type="match status" value="1"/>
</dbReference>
<reference evidence="1 2" key="1">
    <citation type="submission" date="2024-02" db="EMBL/GenBank/DDBJ databases">
        <title>A draft genome for the cacao thread blight pathogen Marasmius crinis-equi.</title>
        <authorList>
            <person name="Cohen S.P."/>
            <person name="Baruah I.K."/>
            <person name="Amoako-Attah I."/>
            <person name="Bukari Y."/>
            <person name="Meinhardt L.W."/>
            <person name="Bailey B.A."/>
        </authorList>
    </citation>
    <scope>NUCLEOTIDE SEQUENCE [LARGE SCALE GENOMIC DNA]</scope>
    <source>
        <strain evidence="1 2">GH-76</strain>
    </source>
</reference>
<gene>
    <name evidence="1" type="ORF">V5O48_019378</name>
</gene>
<evidence type="ECO:0000313" key="2">
    <source>
        <dbReference type="Proteomes" id="UP001465976"/>
    </source>
</evidence>
<evidence type="ECO:0000313" key="1">
    <source>
        <dbReference type="EMBL" id="KAL0562703.1"/>
    </source>
</evidence>
<accession>A0ABR3EIL4</accession>
<feature type="non-terminal residue" evidence="1">
    <location>
        <position position="129"/>
    </location>
</feature>
<name>A0ABR3EIL4_9AGAR</name>